<protein>
    <submittedName>
        <fullName evidence="2">Uncharacterized protein</fullName>
    </submittedName>
</protein>
<dbReference type="AlphaFoldDB" id="A0A7J6QID8"/>
<name>A0A7J6QID8_PEROL</name>
<sequence>MEVLKARLLVDHLLRESAQPSAIAAICWSYLAFAKHDHDMVNAVHERLEDLLSSGEPLQLNGHGFLGIVDFLCQFNDGVSTSLTERLIEVGFYGPRDDLGIADFSRSRHSFRVGVGCPVERSAVGDGGSEPVTEQSIPAPRMLLEN</sequence>
<dbReference type="Proteomes" id="UP000574390">
    <property type="component" value="Unassembled WGS sequence"/>
</dbReference>
<comment type="caution">
    <text evidence="2">The sequence shown here is derived from an EMBL/GenBank/DDBJ whole genome shotgun (WGS) entry which is preliminary data.</text>
</comment>
<organism evidence="2 3">
    <name type="scientific">Perkinsus olseni</name>
    <name type="common">Perkinsus atlanticus</name>
    <dbReference type="NCBI Taxonomy" id="32597"/>
    <lineage>
        <taxon>Eukaryota</taxon>
        <taxon>Sar</taxon>
        <taxon>Alveolata</taxon>
        <taxon>Perkinsozoa</taxon>
        <taxon>Perkinsea</taxon>
        <taxon>Perkinsida</taxon>
        <taxon>Perkinsidae</taxon>
        <taxon>Perkinsus</taxon>
    </lineage>
</organism>
<dbReference type="EMBL" id="JABANM010029764">
    <property type="protein sequence ID" value="KAF4707426.1"/>
    <property type="molecule type" value="Genomic_DNA"/>
</dbReference>
<evidence type="ECO:0000313" key="2">
    <source>
        <dbReference type="EMBL" id="KAF4707426.1"/>
    </source>
</evidence>
<reference evidence="2 3" key="1">
    <citation type="submission" date="2020-04" db="EMBL/GenBank/DDBJ databases">
        <title>Perkinsus olseni comparative genomics.</title>
        <authorList>
            <person name="Bogema D.R."/>
        </authorList>
    </citation>
    <scope>NUCLEOTIDE SEQUENCE [LARGE SCALE GENOMIC DNA]</scope>
    <source>
        <strain evidence="2">ATCC PRA-205</strain>
    </source>
</reference>
<accession>A0A7J6QID8</accession>
<gene>
    <name evidence="2" type="ORF">FOZ62_005016</name>
</gene>
<evidence type="ECO:0000313" key="3">
    <source>
        <dbReference type="Proteomes" id="UP000574390"/>
    </source>
</evidence>
<feature type="region of interest" description="Disordered" evidence="1">
    <location>
        <begin position="123"/>
        <end position="146"/>
    </location>
</feature>
<proteinExistence type="predicted"/>
<evidence type="ECO:0000256" key="1">
    <source>
        <dbReference type="SAM" id="MobiDB-lite"/>
    </source>
</evidence>